<keyword evidence="1" id="KW-0472">Membrane</keyword>
<comment type="caution">
    <text evidence="2">The sequence shown here is derived from an EMBL/GenBank/DDBJ whole genome shotgun (WGS) entry which is preliminary data.</text>
</comment>
<feature type="transmembrane region" description="Helical" evidence="1">
    <location>
        <begin position="40"/>
        <end position="57"/>
    </location>
</feature>
<keyword evidence="1" id="KW-1133">Transmembrane helix</keyword>
<dbReference type="EMBL" id="QUAB01000015">
    <property type="protein sequence ID" value="REJ07684.1"/>
    <property type="molecule type" value="Genomic_DNA"/>
</dbReference>
<evidence type="ECO:0000313" key="3">
    <source>
        <dbReference type="Proteomes" id="UP000262172"/>
    </source>
</evidence>
<gene>
    <name evidence="2" type="ORF">DY023_03375</name>
</gene>
<dbReference type="AlphaFoldDB" id="A0A371NYM3"/>
<sequence length="131" mass="14042">MHRPRRRLLLALAAVATVAAGLAVHFLAPAGPVSDAVGDVLYAALIALLVAFVAPCARWRVTAAVALGWCVGVELLQLTPLPSQWAASFPPLRLVFGTGFSLWDLLWYAVGVALVVICRMRRGSRRARLGE</sequence>
<dbReference type="OrthoDB" id="3874273at2"/>
<keyword evidence="3" id="KW-1185">Reference proteome</keyword>
<feature type="transmembrane region" description="Helical" evidence="1">
    <location>
        <begin position="94"/>
        <end position="118"/>
    </location>
</feature>
<accession>A0A371NYM3</accession>
<dbReference type="InterPro" id="IPR006311">
    <property type="entry name" value="TAT_signal"/>
</dbReference>
<proteinExistence type="predicted"/>
<dbReference type="Pfam" id="PF10990">
    <property type="entry name" value="DUF2809"/>
    <property type="match status" value="1"/>
</dbReference>
<feature type="transmembrane region" description="Helical" evidence="1">
    <location>
        <begin position="64"/>
        <end position="82"/>
    </location>
</feature>
<evidence type="ECO:0000313" key="2">
    <source>
        <dbReference type="EMBL" id="REJ07684.1"/>
    </source>
</evidence>
<dbReference type="Proteomes" id="UP000262172">
    <property type="component" value="Unassembled WGS sequence"/>
</dbReference>
<name>A0A371NYM3_9MICO</name>
<organism evidence="2 3">
    <name type="scientific">Microbacterium bovistercoris</name>
    <dbReference type="NCBI Taxonomy" id="2293570"/>
    <lineage>
        <taxon>Bacteria</taxon>
        <taxon>Bacillati</taxon>
        <taxon>Actinomycetota</taxon>
        <taxon>Actinomycetes</taxon>
        <taxon>Micrococcales</taxon>
        <taxon>Microbacteriaceae</taxon>
        <taxon>Microbacterium</taxon>
    </lineage>
</organism>
<reference evidence="2 3" key="1">
    <citation type="submission" date="2018-08" db="EMBL/GenBank/DDBJ databases">
        <title>Isolation, diversity and antifungal activity of Actinobacteria from cow dung.</title>
        <authorList>
            <person name="Ling L."/>
        </authorList>
    </citation>
    <scope>NUCLEOTIDE SEQUENCE [LARGE SCALE GENOMIC DNA]</scope>
    <source>
        <strain evidence="2 3">NEAU-LLE</strain>
    </source>
</reference>
<dbReference type="RefSeq" id="WP_116240928.1">
    <property type="nucleotide sequence ID" value="NZ_QUAB01000015.1"/>
</dbReference>
<protein>
    <submittedName>
        <fullName evidence="2">DUF2809 domain-containing protein</fullName>
    </submittedName>
</protein>
<evidence type="ECO:0000256" key="1">
    <source>
        <dbReference type="SAM" id="Phobius"/>
    </source>
</evidence>
<keyword evidence="1" id="KW-0812">Transmembrane</keyword>
<dbReference type="InterPro" id="IPR021257">
    <property type="entry name" value="DUF2809"/>
</dbReference>
<dbReference type="PROSITE" id="PS51318">
    <property type="entry name" value="TAT"/>
    <property type="match status" value="1"/>
</dbReference>